<dbReference type="EMBL" id="CAFBOS010000003">
    <property type="protein sequence ID" value="CAB4976732.1"/>
    <property type="molecule type" value="Genomic_DNA"/>
</dbReference>
<dbReference type="InterPro" id="IPR054170">
    <property type="entry name" value="RlmL_1st"/>
</dbReference>
<dbReference type="PANTHER" id="PTHR47313:SF1">
    <property type="entry name" value="RIBOSOMAL RNA LARGE SUBUNIT METHYLTRANSFERASE K_L"/>
    <property type="match status" value="1"/>
</dbReference>
<sequence>MHVHDCLAVCPPGLEELVADEWRELRLRPGKPIHGGVPFRATDRELYLANVWTRLATRVIVRLGTFVAKSFAELEARAASLPWDLYLTDGITPVFRVTAAKSKLYHTDAIAERLHRVTGTTPVIEDDEHTLDPDRVQLFVVRFSHDKVTISVDSSGESLHRRGWRQQVAKAPLRETLAAAMVRASGWTGHTPLVDPLCGSGTIAIEGALAACGYAPGANRTFAFQRWASFQPGTWASVNAGVIKAATDRVRRRDVPPIIAADRDAGAARATLANAERAGVADLIQVRNAALSLTISSLTTLDFPGLLLTNPPYGERIGERGPRSGAGVGGQRDLRDLYAALGTAVREQLPGWSLGLLVSDMVLAGQVRLPLVEKFATSNGGIDVSMVTYDPGS</sequence>
<reference evidence="6" key="1">
    <citation type="submission" date="2020-05" db="EMBL/GenBank/DDBJ databases">
        <authorList>
            <person name="Chiriac C."/>
            <person name="Salcher M."/>
            <person name="Ghai R."/>
            <person name="Kavagutti S V."/>
        </authorList>
    </citation>
    <scope>NUCLEOTIDE SEQUENCE</scope>
</reference>
<dbReference type="Pfam" id="PF22020">
    <property type="entry name" value="RlmL_1st"/>
    <property type="match status" value="1"/>
</dbReference>
<dbReference type="Pfam" id="PF01170">
    <property type="entry name" value="UPF0020"/>
    <property type="match status" value="1"/>
</dbReference>
<name>A0A6J7AI95_9ZZZZ</name>
<protein>
    <submittedName>
        <fullName evidence="6">Unannotated protein</fullName>
    </submittedName>
</protein>
<keyword evidence="2" id="KW-0808">Transferase</keyword>
<dbReference type="PROSITE" id="PS01261">
    <property type="entry name" value="UPF0020"/>
    <property type="match status" value="1"/>
</dbReference>
<dbReference type="Gene3D" id="3.40.50.150">
    <property type="entry name" value="Vaccinia Virus protein VP39"/>
    <property type="match status" value="1"/>
</dbReference>
<dbReference type="GO" id="GO:0070043">
    <property type="term" value="F:rRNA (guanine-N7-)-methyltransferase activity"/>
    <property type="evidence" value="ECO:0007669"/>
    <property type="project" value="TreeGrafter"/>
</dbReference>
<evidence type="ECO:0000256" key="1">
    <source>
        <dbReference type="ARBA" id="ARBA00022603"/>
    </source>
</evidence>
<evidence type="ECO:0000259" key="3">
    <source>
        <dbReference type="Pfam" id="PF01170"/>
    </source>
</evidence>
<evidence type="ECO:0000256" key="2">
    <source>
        <dbReference type="ARBA" id="ARBA00022679"/>
    </source>
</evidence>
<feature type="domain" description="RlmL ferredoxin-like" evidence="4">
    <location>
        <begin position="6"/>
        <end position="59"/>
    </location>
</feature>
<evidence type="ECO:0000313" key="8">
    <source>
        <dbReference type="EMBL" id="CAB4976732.1"/>
    </source>
</evidence>
<evidence type="ECO:0000313" key="7">
    <source>
        <dbReference type="EMBL" id="CAB4894564.1"/>
    </source>
</evidence>
<keyword evidence="1" id="KW-0489">Methyltransferase</keyword>
<gene>
    <name evidence="5" type="ORF">UFOPK2754_01664</name>
    <name evidence="6" type="ORF">UFOPK3139_01662</name>
    <name evidence="7" type="ORF">UFOPK3543_00497</name>
    <name evidence="8" type="ORF">UFOPK3967_00099</name>
</gene>
<evidence type="ECO:0000313" key="6">
    <source>
        <dbReference type="EMBL" id="CAB4832503.1"/>
    </source>
</evidence>
<evidence type="ECO:0000259" key="4">
    <source>
        <dbReference type="Pfam" id="PF22020"/>
    </source>
</evidence>
<dbReference type="InterPro" id="IPR000241">
    <property type="entry name" value="RlmKL-like_Mtase"/>
</dbReference>
<dbReference type="PANTHER" id="PTHR47313">
    <property type="entry name" value="RIBOSOMAL RNA LARGE SUBUNIT METHYLTRANSFERASE K/L"/>
    <property type="match status" value="1"/>
</dbReference>
<dbReference type="InterPro" id="IPR029063">
    <property type="entry name" value="SAM-dependent_MTases_sf"/>
</dbReference>
<feature type="domain" description="Ribosomal RNA large subunit methyltransferase K/L-like methyltransferase" evidence="3">
    <location>
        <begin position="162"/>
        <end position="385"/>
    </location>
</feature>
<dbReference type="CDD" id="cd11715">
    <property type="entry name" value="THUMP_AdoMetMT"/>
    <property type="match status" value="1"/>
</dbReference>
<dbReference type="EMBL" id="CAFBMH010000011">
    <property type="protein sequence ID" value="CAB4894564.1"/>
    <property type="molecule type" value="Genomic_DNA"/>
</dbReference>
<organism evidence="6">
    <name type="scientific">freshwater metagenome</name>
    <dbReference type="NCBI Taxonomy" id="449393"/>
    <lineage>
        <taxon>unclassified sequences</taxon>
        <taxon>metagenomes</taxon>
        <taxon>ecological metagenomes</taxon>
    </lineage>
</organism>
<dbReference type="GO" id="GO:0008990">
    <property type="term" value="F:rRNA (guanine-N2-)-methyltransferase activity"/>
    <property type="evidence" value="ECO:0007669"/>
    <property type="project" value="TreeGrafter"/>
</dbReference>
<accession>A0A6J7AI95</accession>
<dbReference type="AlphaFoldDB" id="A0A6J7AI95"/>
<dbReference type="Gene3D" id="3.30.2130.30">
    <property type="match status" value="1"/>
</dbReference>
<evidence type="ECO:0000313" key="5">
    <source>
        <dbReference type="EMBL" id="CAB4748548.1"/>
    </source>
</evidence>
<dbReference type="InterPro" id="IPR053943">
    <property type="entry name" value="RlmKL-like_Mtase_CS"/>
</dbReference>
<dbReference type="EMBL" id="CAEZYR010000058">
    <property type="protein sequence ID" value="CAB4748548.1"/>
    <property type="molecule type" value="Genomic_DNA"/>
</dbReference>
<dbReference type="SUPFAM" id="SSF53335">
    <property type="entry name" value="S-adenosyl-L-methionine-dependent methyltransferases"/>
    <property type="match status" value="1"/>
</dbReference>
<proteinExistence type="predicted"/>
<dbReference type="EMBL" id="CAFABA010000066">
    <property type="protein sequence ID" value="CAB4832503.1"/>
    <property type="molecule type" value="Genomic_DNA"/>
</dbReference>